<name>A0ABN8G826_9BACL</name>
<gene>
    <name evidence="1" type="ORF">PAECIP111893_01830</name>
</gene>
<reference evidence="1" key="1">
    <citation type="submission" date="2022-01" db="EMBL/GenBank/DDBJ databases">
        <authorList>
            <person name="Criscuolo A."/>
        </authorList>
    </citation>
    <scope>NUCLEOTIDE SEQUENCE</scope>
    <source>
        <strain evidence="1">CIP111893</strain>
    </source>
</reference>
<evidence type="ECO:0000313" key="2">
    <source>
        <dbReference type="Proteomes" id="UP000838686"/>
    </source>
</evidence>
<accession>A0ABN8G826</accession>
<protein>
    <submittedName>
        <fullName evidence="1">Uncharacterized protein</fullName>
    </submittedName>
</protein>
<keyword evidence="2" id="KW-1185">Reference proteome</keyword>
<comment type="caution">
    <text evidence="1">The sequence shown here is derived from an EMBL/GenBank/DDBJ whole genome shotgun (WGS) entry which is preliminary data.</text>
</comment>
<evidence type="ECO:0000313" key="1">
    <source>
        <dbReference type="EMBL" id="CAH1202553.1"/>
    </source>
</evidence>
<proteinExistence type="predicted"/>
<dbReference type="EMBL" id="CAKMMF010000008">
    <property type="protein sequence ID" value="CAH1202553.1"/>
    <property type="molecule type" value="Genomic_DNA"/>
</dbReference>
<dbReference type="Proteomes" id="UP000838686">
    <property type="component" value="Unassembled WGS sequence"/>
</dbReference>
<organism evidence="1 2">
    <name type="scientific">Paenibacillus plantiphilus</name>
    <dbReference type="NCBI Taxonomy" id="2905650"/>
    <lineage>
        <taxon>Bacteria</taxon>
        <taxon>Bacillati</taxon>
        <taxon>Bacillota</taxon>
        <taxon>Bacilli</taxon>
        <taxon>Bacillales</taxon>
        <taxon>Paenibacillaceae</taxon>
        <taxon>Paenibacillus</taxon>
    </lineage>
</organism>
<sequence>MWIDIQEMKFISSTTYSCFFTDNTGLIEYEAVN</sequence>